<organism evidence="1 2">
    <name type="scientific">Undibacterium arcticum</name>
    <dbReference type="NCBI Taxonomy" id="1762892"/>
    <lineage>
        <taxon>Bacteria</taxon>
        <taxon>Pseudomonadati</taxon>
        <taxon>Pseudomonadota</taxon>
        <taxon>Betaproteobacteria</taxon>
        <taxon>Burkholderiales</taxon>
        <taxon>Oxalobacteraceae</taxon>
        <taxon>Undibacterium</taxon>
    </lineage>
</organism>
<keyword evidence="2" id="KW-1185">Reference proteome</keyword>
<gene>
    <name evidence="1" type="ORF">ACFOFO_18755</name>
</gene>
<dbReference type="Proteomes" id="UP001595530">
    <property type="component" value="Unassembled WGS sequence"/>
</dbReference>
<dbReference type="EMBL" id="JBHRTP010000061">
    <property type="protein sequence ID" value="MFC3109977.1"/>
    <property type="molecule type" value="Genomic_DNA"/>
</dbReference>
<proteinExistence type="predicted"/>
<name>A0ABV7F8A8_9BURK</name>
<dbReference type="RefSeq" id="WP_390324579.1">
    <property type="nucleotide sequence ID" value="NZ_JBHRTP010000061.1"/>
</dbReference>
<evidence type="ECO:0000313" key="2">
    <source>
        <dbReference type="Proteomes" id="UP001595530"/>
    </source>
</evidence>
<evidence type="ECO:0000313" key="1">
    <source>
        <dbReference type="EMBL" id="MFC3109977.1"/>
    </source>
</evidence>
<reference evidence="2" key="1">
    <citation type="journal article" date="2019" name="Int. J. Syst. Evol. Microbiol.">
        <title>The Global Catalogue of Microorganisms (GCM) 10K type strain sequencing project: providing services to taxonomists for standard genome sequencing and annotation.</title>
        <authorList>
            <consortium name="The Broad Institute Genomics Platform"/>
            <consortium name="The Broad Institute Genome Sequencing Center for Infectious Disease"/>
            <person name="Wu L."/>
            <person name="Ma J."/>
        </authorList>
    </citation>
    <scope>NUCLEOTIDE SEQUENCE [LARGE SCALE GENOMIC DNA]</scope>
    <source>
        <strain evidence="2">KCTC 42986</strain>
    </source>
</reference>
<accession>A0ABV7F8A8</accession>
<protein>
    <submittedName>
        <fullName evidence="1">Uncharacterized protein</fullName>
    </submittedName>
</protein>
<sequence length="63" mass="6537">MPSRTIHTAIDQARANARGAFILGNSEPTLPAMGCVPAQRLYEDAVAMLPSGEDAPNGDLGLS</sequence>
<comment type="caution">
    <text evidence="1">The sequence shown here is derived from an EMBL/GenBank/DDBJ whole genome shotgun (WGS) entry which is preliminary data.</text>
</comment>